<dbReference type="InterPro" id="IPR008929">
    <property type="entry name" value="Chondroitin_lyas"/>
</dbReference>
<dbReference type="InterPro" id="IPR012480">
    <property type="entry name" value="Hepar_II_III_C"/>
</dbReference>
<dbReference type="AlphaFoldDB" id="M5E4N4"/>
<reference evidence="8" key="1">
    <citation type="journal article" date="2013" name="Genome Announc.">
        <title>Genome Sequence of Halanaerobium saccharolyticum subsp. saccharolyticum Strain DSM 6643T, a Halophilic Hydrogen-Producing Bacterium.</title>
        <authorList>
            <person name="Kivisto A."/>
            <person name="Larjo A."/>
            <person name="Ciranna A."/>
            <person name="Santala V."/>
            <person name="Roos C."/>
            <person name="Karp M."/>
        </authorList>
    </citation>
    <scope>NUCLEOTIDE SEQUENCE [LARGE SCALE GENOMIC DNA]</scope>
    <source>
        <strain evidence="8">DSM 6643</strain>
    </source>
</reference>
<name>M5E4N4_9FIRM</name>
<dbReference type="SUPFAM" id="SSF48230">
    <property type="entry name" value="Chondroitin AC/alginate lyase"/>
    <property type="match status" value="1"/>
</dbReference>
<comment type="caution">
    <text evidence="7">The sequence shown here is derived from an EMBL/GenBank/DDBJ whole genome shotgun (WGS) entry which is preliminary data.</text>
</comment>
<organism evidence="7 8">
    <name type="scientific">Halanaerobium saccharolyticum subsp. saccharolyticum DSM 6643</name>
    <dbReference type="NCBI Taxonomy" id="1293054"/>
    <lineage>
        <taxon>Bacteria</taxon>
        <taxon>Bacillati</taxon>
        <taxon>Bacillota</taxon>
        <taxon>Clostridia</taxon>
        <taxon>Halanaerobiales</taxon>
        <taxon>Halanaerobiaceae</taxon>
        <taxon>Halanaerobium</taxon>
    </lineage>
</organism>
<dbReference type="PANTHER" id="PTHR39210">
    <property type="entry name" value="HEPARIN-SULFATE LYASE"/>
    <property type="match status" value="1"/>
</dbReference>
<comment type="subcellular location">
    <subcellularLocation>
        <location evidence="1">Periplasm</location>
    </subcellularLocation>
</comment>
<proteinExistence type="predicted"/>
<evidence type="ECO:0000259" key="6">
    <source>
        <dbReference type="Pfam" id="PF16889"/>
    </source>
</evidence>
<dbReference type="GO" id="GO:0016829">
    <property type="term" value="F:lyase activity"/>
    <property type="evidence" value="ECO:0007669"/>
    <property type="project" value="UniProtKB-KW"/>
</dbReference>
<gene>
    <name evidence="7" type="ORF">HSACCH_02437</name>
</gene>
<dbReference type="PANTHER" id="PTHR39210:SF1">
    <property type="entry name" value="HEPARIN-SULFATE LYASE"/>
    <property type="match status" value="1"/>
</dbReference>
<dbReference type="eggNOG" id="COG5360">
    <property type="taxonomic scope" value="Bacteria"/>
</dbReference>
<dbReference type="Pfam" id="PF07940">
    <property type="entry name" value="Hepar_II_III_C"/>
    <property type="match status" value="1"/>
</dbReference>
<keyword evidence="8" id="KW-1185">Reference proteome</keyword>
<evidence type="ECO:0000256" key="3">
    <source>
        <dbReference type="ARBA" id="ARBA00022764"/>
    </source>
</evidence>
<dbReference type="Gene3D" id="2.70.98.70">
    <property type="match status" value="1"/>
</dbReference>
<dbReference type="OrthoDB" id="7335480at2"/>
<keyword evidence="2" id="KW-0732">Signal</keyword>
<protein>
    <submittedName>
        <fullName evidence="7">Similar to Uncharacterized protein conserved in bacteria</fullName>
    </submittedName>
</protein>
<feature type="domain" description="Heparinase II/III-like C-terminal" evidence="5">
    <location>
        <begin position="345"/>
        <end position="560"/>
    </location>
</feature>
<dbReference type="InterPro" id="IPR031680">
    <property type="entry name" value="Hepar_II_III_N"/>
</dbReference>
<sequence length="626" mass="74744">MKSNLKLYYNTIKYMRKDQLFFRLKFRSKKFFYQKFSNLTEKKYKSNSEKILLDAKISDKNFNTEILLKNESSQIDEEVLNNLMQNKFSFLNSTKEFDLKINWNDQEVSQLWNYNLHYFDYLINLALAFEIEGDKKYCNKYQEIIKSWIDNNPIGIGDAWHPYTVSLRLINWIKSYYYFKNQLESDLEFKQQFLEYIVIQALYIKRNLEFDVRGNHLLENIRALASASIFLDKKSWLDQVLELLEEQLNEQILNDGGHFERSPMYHSIVLYDLLEISFWLNNHDINYNELLDRKIIQMLQFLENILHPDKKIPLFNDSTFDIAKEPKSLFKIADNLGYELELKSENNFNDSGYFIMKNKQKDFLIIDCGKVCPEYLPAHGHNDLLSYELSLNGKRVIVDTGVYEYTKGKWRDYNRSTRAHNTAQIDSVEQSEMWGNFRIAERAKITDCSLKKCGDYKCFTGGYNNFNKTYSHQRYFINLKAELYLIIDKVKSNKPKKAKSFIHFDNGFKLIEENNLFQLTDGQNNSFRLLPFNTDNTEIYFGEKDQLQGWYSPEFGKKYKNYVLELQSDNKKEHIFGYFIYSDSSKVNLENINFESKNFTITFNYNKQEYNLKEENNKIDLKEVKK</sequence>
<dbReference type="GO" id="GO:0042597">
    <property type="term" value="C:periplasmic space"/>
    <property type="evidence" value="ECO:0007669"/>
    <property type="project" value="UniProtKB-SubCell"/>
</dbReference>
<keyword evidence="4" id="KW-0456">Lyase</keyword>
<keyword evidence="3" id="KW-0574">Periplasm</keyword>
<dbReference type="InParanoid" id="M5E4N4"/>
<evidence type="ECO:0000256" key="4">
    <source>
        <dbReference type="ARBA" id="ARBA00023239"/>
    </source>
</evidence>
<dbReference type="RefSeq" id="WP_005490246.1">
    <property type="nucleotide sequence ID" value="NZ_CAUI01000023.1"/>
</dbReference>
<evidence type="ECO:0000313" key="8">
    <source>
        <dbReference type="Proteomes" id="UP000012063"/>
    </source>
</evidence>
<evidence type="ECO:0000256" key="1">
    <source>
        <dbReference type="ARBA" id="ARBA00004418"/>
    </source>
</evidence>
<evidence type="ECO:0000259" key="5">
    <source>
        <dbReference type="Pfam" id="PF07940"/>
    </source>
</evidence>
<dbReference type="Gene3D" id="1.50.10.100">
    <property type="entry name" value="Chondroitin AC/alginate lyase"/>
    <property type="match status" value="1"/>
</dbReference>
<evidence type="ECO:0000313" key="7">
    <source>
        <dbReference type="EMBL" id="CCU80935.1"/>
    </source>
</evidence>
<dbReference type="EMBL" id="CAUI01000023">
    <property type="protein sequence ID" value="CCU80935.1"/>
    <property type="molecule type" value="Genomic_DNA"/>
</dbReference>
<evidence type="ECO:0000256" key="2">
    <source>
        <dbReference type="ARBA" id="ARBA00022729"/>
    </source>
</evidence>
<accession>M5E4N4</accession>
<dbReference type="Proteomes" id="UP000012063">
    <property type="component" value="Unassembled WGS sequence"/>
</dbReference>
<dbReference type="STRING" id="1293054.HSACCH_02437"/>
<dbReference type="Pfam" id="PF16889">
    <property type="entry name" value="Hepar_II_III_N"/>
    <property type="match status" value="1"/>
</dbReference>
<feature type="domain" description="Heparin-sulfate lyase N-terminal" evidence="6">
    <location>
        <begin position="71"/>
        <end position="320"/>
    </location>
</feature>